<evidence type="ECO:0000313" key="3">
    <source>
        <dbReference type="Proteomes" id="UP001176940"/>
    </source>
</evidence>
<gene>
    <name evidence="2" type="ORF">RIMI_LOCUS7198876</name>
</gene>
<comment type="caution">
    <text evidence="2">The sequence shown here is derived from an EMBL/GenBank/DDBJ whole genome shotgun (WGS) entry which is preliminary data.</text>
</comment>
<feature type="compositionally biased region" description="Basic and acidic residues" evidence="1">
    <location>
        <begin position="42"/>
        <end position="55"/>
    </location>
</feature>
<dbReference type="InterPro" id="IPR015422">
    <property type="entry name" value="PyrdxlP-dep_Trfase_small"/>
</dbReference>
<sequence length="115" mass="12204">MTLRQDAPTSEYPERSLRSLLFQGAESSVTPEVRCPASGNQRGKDTVQPHIKGDGADLLMKSPPSIISLAGGAPNPDTFPFKSASITLTDGTAIEIGENLMKKALQYSATPGYIP</sequence>
<dbReference type="Gene3D" id="3.90.1150.10">
    <property type="entry name" value="Aspartate Aminotransferase, domain 1"/>
    <property type="match status" value="1"/>
</dbReference>
<evidence type="ECO:0000256" key="1">
    <source>
        <dbReference type="SAM" id="MobiDB-lite"/>
    </source>
</evidence>
<proteinExistence type="predicted"/>
<keyword evidence="3" id="KW-1185">Reference proteome</keyword>
<feature type="region of interest" description="Disordered" evidence="1">
    <location>
        <begin position="25"/>
        <end position="58"/>
    </location>
</feature>
<evidence type="ECO:0000313" key="2">
    <source>
        <dbReference type="EMBL" id="CAJ0937458.1"/>
    </source>
</evidence>
<accession>A0ABN9LAK7</accession>
<name>A0ABN9LAK7_9NEOB</name>
<reference evidence="2" key="1">
    <citation type="submission" date="2023-07" db="EMBL/GenBank/DDBJ databases">
        <authorList>
            <person name="Stuckert A."/>
        </authorList>
    </citation>
    <scope>NUCLEOTIDE SEQUENCE</scope>
</reference>
<dbReference type="Proteomes" id="UP001176940">
    <property type="component" value="Unassembled WGS sequence"/>
</dbReference>
<dbReference type="EMBL" id="CAUEEQ010013467">
    <property type="protein sequence ID" value="CAJ0937458.1"/>
    <property type="molecule type" value="Genomic_DNA"/>
</dbReference>
<organism evidence="2 3">
    <name type="scientific">Ranitomeya imitator</name>
    <name type="common">mimic poison frog</name>
    <dbReference type="NCBI Taxonomy" id="111125"/>
    <lineage>
        <taxon>Eukaryota</taxon>
        <taxon>Metazoa</taxon>
        <taxon>Chordata</taxon>
        <taxon>Craniata</taxon>
        <taxon>Vertebrata</taxon>
        <taxon>Euteleostomi</taxon>
        <taxon>Amphibia</taxon>
        <taxon>Batrachia</taxon>
        <taxon>Anura</taxon>
        <taxon>Neobatrachia</taxon>
        <taxon>Hyloidea</taxon>
        <taxon>Dendrobatidae</taxon>
        <taxon>Dendrobatinae</taxon>
        <taxon>Ranitomeya</taxon>
    </lineage>
</organism>
<protein>
    <submittedName>
        <fullName evidence="2">Uncharacterized protein</fullName>
    </submittedName>
</protein>